<reference evidence="4 5" key="1">
    <citation type="submission" date="2017-03" db="EMBL/GenBank/DDBJ databases">
        <title>Genome of the blue death feigning beetle - Asbolus verrucosus.</title>
        <authorList>
            <person name="Rider S.D."/>
        </authorList>
    </citation>
    <scope>NUCLEOTIDE SEQUENCE [LARGE SCALE GENOMIC DNA]</scope>
    <source>
        <strain evidence="4">Butters</strain>
        <tissue evidence="4">Head and leg muscle</tissue>
    </source>
</reference>
<dbReference type="GO" id="GO:0005737">
    <property type="term" value="C:cytoplasm"/>
    <property type="evidence" value="ECO:0007669"/>
    <property type="project" value="TreeGrafter"/>
</dbReference>
<dbReference type="Pfam" id="PF19273">
    <property type="entry name" value="Exportin-5"/>
    <property type="match status" value="1"/>
</dbReference>
<organism evidence="4 5">
    <name type="scientific">Asbolus verrucosus</name>
    <name type="common">Desert ironclad beetle</name>
    <dbReference type="NCBI Taxonomy" id="1661398"/>
    <lineage>
        <taxon>Eukaryota</taxon>
        <taxon>Metazoa</taxon>
        <taxon>Ecdysozoa</taxon>
        <taxon>Arthropoda</taxon>
        <taxon>Hexapoda</taxon>
        <taxon>Insecta</taxon>
        <taxon>Pterygota</taxon>
        <taxon>Neoptera</taxon>
        <taxon>Endopterygota</taxon>
        <taxon>Coleoptera</taxon>
        <taxon>Polyphaga</taxon>
        <taxon>Cucujiformia</taxon>
        <taxon>Tenebrionidae</taxon>
        <taxon>Pimeliinae</taxon>
        <taxon>Asbolus</taxon>
    </lineage>
</organism>
<dbReference type="GO" id="GO:0031267">
    <property type="term" value="F:small GTPase binding"/>
    <property type="evidence" value="ECO:0007669"/>
    <property type="project" value="InterPro"/>
</dbReference>
<dbReference type="InterPro" id="IPR045478">
    <property type="entry name" value="Exportin-5_C"/>
</dbReference>
<dbReference type="SUPFAM" id="SSF48371">
    <property type="entry name" value="ARM repeat"/>
    <property type="match status" value="1"/>
</dbReference>
<sequence>FLDDLCGIMAGPDVAALAADLARAVELTMSTGASQTDRLKAYNACESFKETSPLCAEAGLYLAAGTQHSLISRHFGLQLMEHTVKYRWTQISQQEKIFIKENAMKLLAAGGISDEPHMKDALSRVIVEMVKREWPQQWPGLLSELSEACSCGEIQTELVLLVFLRLVEDVALLQTLESNQRRKDIYHALTANMAVIFDFFLRLIELHVNQFRTCGETNNTIKATAHGRVVQVVLLTLTGFVEWVSMSHIMAQNGRLLHILCLLLNDLAFQYPAAECLSQIVNRKGKVDERRPLLLLFNDEPIECLVSAAKNPGAILDEQHYLFKKKLVQVLGGLTTQICVLWGKDGMTRPSNFSAFLEAILAFSSHQSLTLAHMANPLWNSMLKHEHVSRDPVFLSYIPQWVQCTAPKIVKFNYPSSKAQNADAGGAAAAYAKVDFDSEEEFSAYFYRCRSDFLDSFRQATVVAPLVTFNYVEQWLMKCLQVPNVASGLVVSDPLFQEWEALSTFLESILSRVLQAQERPSIPSGLRLLQLCLAYQPVDPLILSTLLTCISALFVFLSMSTGQMAPTANSVAASGAALLPQVLDKIFSTLVYAPEEQSKDTRSRAVKNVRRHAASLMVKIGNKYPLLLLPVFDQIRATVENLSRSDSPAGLSTLEKVTLQEALLLISNHFCDYDRQSNFVREVLAEANAQWRGIVASGAFKSAAEFISFVGLDKPPVSPHADNPHGHNRSSIAFCINLLLGAIKRCSWPEDPERATRGGFVVALTESGNPVCRNPAAPHVVPLLPDLLSLIRIFNELFTCEAQNLIHDSYKGCLAMLETEKSNLLGLIGHSVGDLGELQVVQSPLERMQRFLFGLHESSYHMIGSVGPSLGRDLYTLPDIGLAITNSVLACLQYIPDYRMRPIIRVFLKPFIYSCPTPFYEAVLLPIVAHISPLMLTRLHSKWLQVNEFRNREAQEDNADTQEVLEDILTRALTREYLDVLKVALVGGGLTPESNSENMETEDLSMDSPTPPPPTRSNMTTEVISDLGLVLLRSEKTCQSIVLAVLGALSWIDSNASLKATFLTGPIVRQLVSDNSLNGEMAAHIMASVLNALTLHGQHEANQGSLLTLGAQMYEMLRPSFLQVLGIMQQIPGVNPVDLQKLDERISGNTSKGNKVEKVKKDLFKKITGTLIGRSMGQLFKKEVKIHDLPRIALPKKSEPKEVIPDLQNVFS</sequence>
<dbReference type="GO" id="GO:0005634">
    <property type="term" value="C:nucleus"/>
    <property type="evidence" value="ECO:0007669"/>
    <property type="project" value="TreeGrafter"/>
</dbReference>
<dbReference type="InterPro" id="IPR001494">
    <property type="entry name" value="Importin-beta_N"/>
</dbReference>
<dbReference type="GO" id="GO:0005049">
    <property type="term" value="F:nuclear export signal receptor activity"/>
    <property type="evidence" value="ECO:0007669"/>
    <property type="project" value="InterPro"/>
</dbReference>
<dbReference type="InterPro" id="IPR011989">
    <property type="entry name" value="ARM-like"/>
</dbReference>
<dbReference type="PANTHER" id="PTHR11223">
    <property type="entry name" value="EXPORTIN 1/5"/>
    <property type="match status" value="1"/>
</dbReference>
<dbReference type="Gene3D" id="1.25.10.10">
    <property type="entry name" value="Leucine-rich Repeat Variant"/>
    <property type="match status" value="1"/>
</dbReference>
<dbReference type="Pfam" id="PF08389">
    <property type="entry name" value="Xpo1"/>
    <property type="match status" value="1"/>
</dbReference>
<feature type="domain" description="Importin N-terminal" evidence="3">
    <location>
        <begin position="41"/>
        <end position="109"/>
    </location>
</feature>
<dbReference type="GO" id="GO:0006405">
    <property type="term" value="P:RNA export from nucleus"/>
    <property type="evidence" value="ECO:0007669"/>
    <property type="project" value="TreeGrafter"/>
</dbReference>
<comment type="similarity">
    <text evidence="1">Belongs to the exportin family.</text>
</comment>
<comment type="caution">
    <text evidence="4">The sequence shown here is derived from an EMBL/GenBank/DDBJ whole genome shotgun (WGS) entry which is preliminary data.</text>
</comment>
<dbReference type="PANTHER" id="PTHR11223:SF3">
    <property type="entry name" value="EXPORTIN-5"/>
    <property type="match status" value="1"/>
</dbReference>
<name>A0A482W9D5_ASBVE</name>
<evidence type="ECO:0000313" key="5">
    <source>
        <dbReference type="Proteomes" id="UP000292052"/>
    </source>
</evidence>
<dbReference type="GO" id="GO:0042565">
    <property type="term" value="C:RNA nuclear export complex"/>
    <property type="evidence" value="ECO:0007669"/>
    <property type="project" value="TreeGrafter"/>
</dbReference>
<dbReference type="Proteomes" id="UP000292052">
    <property type="component" value="Unassembled WGS sequence"/>
</dbReference>
<dbReference type="OrthoDB" id="2215036at2759"/>
<feature type="non-terminal residue" evidence="4">
    <location>
        <position position="1"/>
    </location>
</feature>
<proteinExistence type="inferred from homology"/>
<protein>
    <submittedName>
        <fullName evidence="4">Exportin-5</fullName>
    </submittedName>
</protein>
<feature type="region of interest" description="Disordered" evidence="2">
    <location>
        <begin position="992"/>
        <end position="1018"/>
    </location>
</feature>
<dbReference type="PROSITE" id="PS50166">
    <property type="entry name" value="IMPORTIN_B_NT"/>
    <property type="match status" value="1"/>
</dbReference>
<dbReference type="FunFam" id="1.25.10.10:FF:000588">
    <property type="entry name" value="exportin-5 isoform X2"/>
    <property type="match status" value="1"/>
</dbReference>
<dbReference type="GO" id="GO:0006611">
    <property type="term" value="P:protein export from nucleus"/>
    <property type="evidence" value="ECO:0007669"/>
    <property type="project" value="InterPro"/>
</dbReference>
<dbReference type="GO" id="GO:0003723">
    <property type="term" value="F:RNA binding"/>
    <property type="evidence" value="ECO:0007669"/>
    <property type="project" value="TreeGrafter"/>
</dbReference>
<keyword evidence="5" id="KW-1185">Reference proteome</keyword>
<dbReference type="EMBL" id="QDEB01017895">
    <property type="protein sequence ID" value="RZC41359.1"/>
    <property type="molecule type" value="Genomic_DNA"/>
</dbReference>
<accession>A0A482W9D5</accession>
<dbReference type="InterPro" id="IPR013598">
    <property type="entry name" value="Exportin-1/Importin-b-like"/>
</dbReference>
<dbReference type="InterPro" id="IPR016024">
    <property type="entry name" value="ARM-type_fold"/>
</dbReference>
<gene>
    <name evidence="4" type="ORF">BDFB_005468</name>
</gene>
<dbReference type="STRING" id="1661398.A0A482W9D5"/>
<dbReference type="Pfam" id="PF03810">
    <property type="entry name" value="IBN_N"/>
    <property type="match status" value="1"/>
</dbReference>
<evidence type="ECO:0000256" key="1">
    <source>
        <dbReference type="ARBA" id="ARBA00009466"/>
    </source>
</evidence>
<evidence type="ECO:0000256" key="2">
    <source>
        <dbReference type="SAM" id="MobiDB-lite"/>
    </source>
</evidence>
<dbReference type="InterPro" id="IPR045065">
    <property type="entry name" value="XPO1/5"/>
</dbReference>
<dbReference type="AlphaFoldDB" id="A0A482W9D5"/>
<evidence type="ECO:0000259" key="3">
    <source>
        <dbReference type="PROSITE" id="PS50166"/>
    </source>
</evidence>
<evidence type="ECO:0000313" key="4">
    <source>
        <dbReference type="EMBL" id="RZC41359.1"/>
    </source>
</evidence>